<reference evidence="3" key="1">
    <citation type="submission" date="2016-01" db="EMBL/GenBank/DDBJ databases">
        <title>Complete genome sequence of Microbulbifer sp. CCB-MM1, a halophile isolated from Matang Mangrove Forest, Perak.</title>
        <authorList>
            <person name="Moh T.H."/>
            <person name="Dinesh B."/>
            <person name="Lau N.-S."/>
            <person name="Go F."/>
            <person name="Alexander Chong S.-C."/>
        </authorList>
    </citation>
    <scope>NUCLEOTIDE SEQUENCE [LARGE SCALE GENOMIC DNA]</scope>
    <source>
        <strain evidence="3">CCB-MM1</strain>
    </source>
</reference>
<evidence type="ECO:0000313" key="2">
    <source>
        <dbReference type="EMBL" id="AOS96927.1"/>
    </source>
</evidence>
<dbReference type="AlphaFoldDB" id="A0A1C9W6Z8"/>
<feature type="chain" id="PRO_5008895500" evidence="1">
    <location>
        <begin position="27"/>
        <end position="151"/>
    </location>
</feature>
<keyword evidence="3" id="KW-1185">Reference proteome</keyword>
<dbReference type="EMBL" id="CP014143">
    <property type="protein sequence ID" value="AOS96927.1"/>
    <property type="molecule type" value="Genomic_DNA"/>
</dbReference>
<protein>
    <submittedName>
        <fullName evidence="2">Uncharacterized protein</fullName>
    </submittedName>
</protein>
<accession>A0A1C9W6Z8</accession>
<dbReference type="OrthoDB" id="5508986at2"/>
<organism evidence="2 3">
    <name type="scientific">Microbulbifer aggregans</name>
    <dbReference type="NCBI Taxonomy" id="1769779"/>
    <lineage>
        <taxon>Bacteria</taxon>
        <taxon>Pseudomonadati</taxon>
        <taxon>Pseudomonadota</taxon>
        <taxon>Gammaproteobacteria</taxon>
        <taxon>Cellvibrionales</taxon>
        <taxon>Microbulbiferaceae</taxon>
        <taxon>Microbulbifer</taxon>
    </lineage>
</organism>
<name>A0A1C9W6Z8_9GAMM</name>
<dbReference type="KEGG" id="micc:AUP74_01490"/>
<proteinExistence type="predicted"/>
<sequence length="151" mass="16431" precursor="true">MESVVKRCCVAISLLMAISVSFGAVANESAQKLGVCMSDSLNGKERKKLAKWVYLGMSAHSTIQPYSNFTEKDVDESNKYLGALVTRLLTEDCPDLAKSALQEGGSQAFEHAFGVVGQVAMQEIMAESSVSQSLAAFEKYLDQEKFNSVFN</sequence>
<keyword evidence="1" id="KW-0732">Signal</keyword>
<evidence type="ECO:0000313" key="3">
    <source>
        <dbReference type="Proteomes" id="UP000095672"/>
    </source>
</evidence>
<gene>
    <name evidence="2" type="ORF">AUP74_01490</name>
</gene>
<evidence type="ECO:0000256" key="1">
    <source>
        <dbReference type="SAM" id="SignalP"/>
    </source>
</evidence>
<feature type="signal peptide" evidence="1">
    <location>
        <begin position="1"/>
        <end position="26"/>
    </location>
</feature>
<dbReference type="RefSeq" id="WP_069948755.1">
    <property type="nucleotide sequence ID" value="NZ_CP014143.1"/>
</dbReference>
<dbReference type="Proteomes" id="UP000095672">
    <property type="component" value="Chromosome"/>
</dbReference>